<reference evidence="20 21" key="1">
    <citation type="submission" date="2018-10" db="EMBL/GenBank/DDBJ databases">
        <authorList>
            <person name="Ekblom R."/>
            <person name="Jareborg N."/>
        </authorList>
    </citation>
    <scope>NUCLEOTIDE SEQUENCE [LARGE SCALE GENOMIC DNA]</scope>
    <source>
        <tissue evidence="20">Muscle</tissue>
    </source>
</reference>
<dbReference type="GO" id="GO:0061630">
    <property type="term" value="F:ubiquitin protein ligase activity"/>
    <property type="evidence" value="ECO:0007669"/>
    <property type="project" value="UniProtKB-EC"/>
</dbReference>
<comment type="caution">
    <text evidence="20">The sequence shown here is derived from an EMBL/GenBank/DDBJ whole genome shotgun (WGS) entry which is preliminary data.</text>
</comment>
<dbReference type="EC" id="2.3.2.27" evidence="5"/>
<keyword evidence="8" id="KW-0399">Innate immunity</keyword>
<organism evidence="20 21">
    <name type="scientific">Gulo gulo</name>
    <name type="common">Wolverine</name>
    <name type="synonym">Gluton</name>
    <dbReference type="NCBI Taxonomy" id="48420"/>
    <lineage>
        <taxon>Eukaryota</taxon>
        <taxon>Metazoa</taxon>
        <taxon>Chordata</taxon>
        <taxon>Craniata</taxon>
        <taxon>Vertebrata</taxon>
        <taxon>Euteleostomi</taxon>
        <taxon>Mammalia</taxon>
        <taxon>Eutheria</taxon>
        <taxon>Laurasiatheria</taxon>
        <taxon>Carnivora</taxon>
        <taxon>Caniformia</taxon>
        <taxon>Musteloidea</taxon>
        <taxon>Mustelidae</taxon>
        <taxon>Guloninae</taxon>
        <taxon>Gulo</taxon>
    </lineage>
</organism>
<dbReference type="Pfam" id="PF25600">
    <property type="entry name" value="TRIM_CC"/>
    <property type="match status" value="1"/>
</dbReference>
<dbReference type="InterPro" id="IPR058030">
    <property type="entry name" value="TRIM8/14/16/25/29/45/65_CC"/>
</dbReference>
<keyword evidence="21" id="KW-1185">Reference proteome</keyword>
<evidence type="ECO:0000256" key="1">
    <source>
        <dbReference type="ARBA" id="ARBA00000900"/>
    </source>
</evidence>
<evidence type="ECO:0000259" key="19">
    <source>
        <dbReference type="PROSITE" id="PS50188"/>
    </source>
</evidence>
<dbReference type="EMBL" id="CYRY02043459">
    <property type="protein sequence ID" value="VCX37871.1"/>
    <property type="molecule type" value="Genomic_DNA"/>
</dbReference>
<dbReference type="InterPro" id="IPR013320">
    <property type="entry name" value="ConA-like_dom_sf"/>
</dbReference>
<dbReference type="PANTHER" id="PTHR25465">
    <property type="entry name" value="B-BOX DOMAIN CONTAINING"/>
    <property type="match status" value="1"/>
</dbReference>
<dbReference type="CDD" id="cd19776">
    <property type="entry name" value="Bbox2_TRIM25_C-IV"/>
    <property type="match status" value="1"/>
</dbReference>
<dbReference type="SMART" id="SM00449">
    <property type="entry name" value="SPRY"/>
    <property type="match status" value="1"/>
</dbReference>
<dbReference type="InterPro" id="IPR042753">
    <property type="entry name" value="TRIM25_SPRY_PRY"/>
</dbReference>
<dbReference type="Gene3D" id="3.30.40.10">
    <property type="entry name" value="Zinc/RING finger domain, C3HC4 (zinc finger)"/>
    <property type="match status" value="1"/>
</dbReference>
<dbReference type="InterPro" id="IPR013083">
    <property type="entry name" value="Znf_RING/FYVE/PHD"/>
</dbReference>
<accession>A0A9X9M6P4</accession>
<dbReference type="InterPro" id="IPR027370">
    <property type="entry name" value="Znf-RING_euk"/>
</dbReference>
<evidence type="ECO:0000256" key="13">
    <source>
        <dbReference type="ARBA" id="ARBA00022833"/>
    </source>
</evidence>
<keyword evidence="11" id="KW-0863">Zinc-finger</keyword>
<evidence type="ECO:0000256" key="9">
    <source>
        <dbReference type="ARBA" id="ARBA00022679"/>
    </source>
</evidence>
<feature type="domain" description="B30.2/SPRY" evidence="19">
    <location>
        <begin position="479"/>
        <end position="673"/>
    </location>
</feature>
<evidence type="ECO:0000256" key="15">
    <source>
        <dbReference type="ARBA" id="ARBA00023054"/>
    </source>
</evidence>
<dbReference type="SUPFAM" id="SSF57845">
    <property type="entry name" value="B-box zinc-binding domain"/>
    <property type="match status" value="1"/>
</dbReference>
<evidence type="ECO:0000256" key="12">
    <source>
        <dbReference type="ARBA" id="ARBA00022786"/>
    </source>
</evidence>
<keyword evidence="14" id="KW-0391">Immunity</keyword>
<dbReference type="FunFam" id="4.10.830.40:FF:000007">
    <property type="entry name" value="E3 ubiquitin/ISG15 ligase TRIM25"/>
    <property type="match status" value="1"/>
</dbReference>
<keyword evidence="16" id="KW-0539">Nucleus</keyword>
<dbReference type="GO" id="GO:0045087">
    <property type="term" value="P:innate immune response"/>
    <property type="evidence" value="ECO:0007669"/>
    <property type="project" value="UniProtKB-KW"/>
</dbReference>
<dbReference type="Pfam" id="PF13445">
    <property type="entry name" value="zf-RING_UBOX"/>
    <property type="match status" value="1"/>
</dbReference>
<evidence type="ECO:0000256" key="2">
    <source>
        <dbReference type="ARBA" id="ARBA00004123"/>
    </source>
</evidence>
<dbReference type="PRINTS" id="PR01407">
    <property type="entry name" value="BUTYPHLNCDUF"/>
</dbReference>
<evidence type="ECO:0000256" key="14">
    <source>
        <dbReference type="ARBA" id="ARBA00022859"/>
    </source>
</evidence>
<dbReference type="InterPro" id="IPR003877">
    <property type="entry name" value="SPRY_dom"/>
</dbReference>
<dbReference type="Pfam" id="PF00622">
    <property type="entry name" value="SPRY"/>
    <property type="match status" value="1"/>
</dbReference>
<evidence type="ECO:0000256" key="7">
    <source>
        <dbReference type="ARBA" id="ARBA00022553"/>
    </source>
</evidence>
<evidence type="ECO:0000256" key="3">
    <source>
        <dbReference type="ARBA" id="ARBA00004496"/>
    </source>
</evidence>
<evidence type="ECO:0000313" key="21">
    <source>
        <dbReference type="Proteomes" id="UP000269945"/>
    </source>
</evidence>
<dbReference type="CDD" id="cd19842">
    <property type="entry name" value="Bbox1_TRIM25-like_C-IV"/>
    <property type="match status" value="1"/>
</dbReference>
<dbReference type="PROSITE" id="PS50188">
    <property type="entry name" value="B302_SPRY"/>
    <property type="match status" value="1"/>
</dbReference>
<evidence type="ECO:0000256" key="11">
    <source>
        <dbReference type="ARBA" id="ARBA00022771"/>
    </source>
</evidence>
<feature type="compositionally biased region" description="Basic and acidic residues" evidence="18">
    <location>
        <begin position="7"/>
        <end position="16"/>
    </location>
</feature>
<dbReference type="InterPro" id="IPR051051">
    <property type="entry name" value="E3_ubiq-ligase_TRIM/RNF"/>
</dbReference>
<dbReference type="InterPro" id="IPR003879">
    <property type="entry name" value="Butyrophylin_SPRY"/>
</dbReference>
<feature type="region of interest" description="Disordered" evidence="18">
    <location>
        <begin position="387"/>
        <end position="447"/>
    </location>
</feature>
<evidence type="ECO:0000256" key="6">
    <source>
        <dbReference type="ARBA" id="ARBA00022490"/>
    </source>
</evidence>
<feature type="region of interest" description="Disordered" evidence="18">
    <location>
        <begin position="1"/>
        <end position="27"/>
    </location>
</feature>
<gene>
    <name evidence="20" type="ORF">BN2614_LOCUS1</name>
</gene>
<dbReference type="InterPro" id="IPR043136">
    <property type="entry name" value="B30.2/SPRY_sf"/>
</dbReference>
<evidence type="ECO:0000256" key="17">
    <source>
        <dbReference type="SAM" id="Coils"/>
    </source>
</evidence>
<evidence type="ECO:0000313" key="20">
    <source>
        <dbReference type="EMBL" id="VCX37871.1"/>
    </source>
</evidence>
<evidence type="ECO:0000256" key="18">
    <source>
        <dbReference type="SAM" id="MobiDB-lite"/>
    </source>
</evidence>
<dbReference type="Gene3D" id="2.60.120.920">
    <property type="match status" value="1"/>
</dbReference>
<comment type="catalytic activity">
    <reaction evidence="1">
        <text>S-ubiquitinyl-[E2 ubiquitin-conjugating enzyme]-L-cysteine + [acceptor protein]-L-lysine = [E2 ubiquitin-conjugating enzyme]-L-cysteine + N(6)-ubiquitinyl-[acceptor protein]-L-lysine.</text>
        <dbReference type="EC" id="2.3.2.27"/>
    </reaction>
</comment>
<keyword evidence="7" id="KW-0597">Phosphoprotein</keyword>
<dbReference type="SUPFAM" id="SSF57850">
    <property type="entry name" value="RING/U-box"/>
    <property type="match status" value="1"/>
</dbReference>
<dbReference type="AlphaFoldDB" id="A0A9X9M6P4"/>
<keyword evidence="13" id="KW-0862">Zinc</keyword>
<dbReference type="SMART" id="SM00589">
    <property type="entry name" value="PRY"/>
    <property type="match status" value="1"/>
</dbReference>
<name>A0A9X9M6P4_GULGU</name>
<keyword evidence="9" id="KW-0808">Transferase</keyword>
<protein>
    <recommendedName>
        <fullName evidence="5">RING-type E3 ubiquitin transferase</fullName>
        <ecNumber evidence="5">2.3.2.27</ecNumber>
    </recommendedName>
</protein>
<dbReference type="Pfam" id="PF13765">
    <property type="entry name" value="PRY"/>
    <property type="match status" value="1"/>
</dbReference>
<dbReference type="InterPro" id="IPR001870">
    <property type="entry name" value="B30.2/SPRY"/>
</dbReference>
<feature type="non-terminal residue" evidence="20">
    <location>
        <position position="1"/>
    </location>
</feature>
<evidence type="ECO:0000256" key="16">
    <source>
        <dbReference type="ARBA" id="ARBA00023242"/>
    </source>
</evidence>
<evidence type="ECO:0000256" key="5">
    <source>
        <dbReference type="ARBA" id="ARBA00012483"/>
    </source>
</evidence>
<evidence type="ECO:0000256" key="10">
    <source>
        <dbReference type="ARBA" id="ARBA00022723"/>
    </source>
</evidence>
<keyword evidence="6" id="KW-0963">Cytoplasm</keyword>
<dbReference type="PANTHER" id="PTHR25465:SF77">
    <property type="entry name" value="E3 UBIQUITIN_ISG15 LIGASE TRIM25"/>
    <property type="match status" value="1"/>
</dbReference>
<dbReference type="GO" id="GO:0005737">
    <property type="term" value="C:cytoplasm"/>
    <property type="evidence" value="ECO:0007669"/>
    <property type="project" value="UniProtKB-SubCell"/>
</dbReference>
<dbReference type="GO" id="GO:0008270">
    <property type="term" value="F:zinc ion binding"/>
    <property type="evidence" value="ECO:0007669"/>
    <property type="project" value="UniProtKB-KW"/>
</dbReference>
<dbReference type="CDD" id="cd13736">
    <property type="entry name" value="SPRY_PRY_TRIM25"/>
    <property type="match status" value="1"/>
</dbReference>
<keyword evidence="12" id="KW-0833">Ubl conjugation pathway</keyword>
<comment type="pathway">
    <text evidence="4">Protein modification; protein ubiquitination.</text>
</comment>
<dbReference type="SUPFAM" id="SSF49899">
    <property type="entry name" value="Concanavalin A-like lectins/glucanases"/>
    <property type="match status" value="1"/>
</dbReference>
<comment type="subcellular location">
    <subcellularLocation>
        <location evidence="3">Cytoplasm</location>
    </subcellularLocation>
    <subcellularLocation>
        <location evidence="2">Nucleus</location>
    </subcellularLocation>
</comment>
<dbReference type="Gene3D" id="4.10.830.40">
    <property type="match status" value="1"/>
</dbReference>
<keyword evidence="15 17" id="KW-0175">Coiled coil</keyword>
<dbReference type="GO" id="GO:0005634">
    <property type="term" value="C:nucleus"/>
    <property type="evidence" value="ECO:0007669"/>
    <property type="project" value="UniProtKB-SubCell"/>
</dbReference>
<keyword evidence="10" id="KW-0479">Metal-binding</keyword>
<evidence type="ECO:0000256" key="4">
    <source>
        <dbReference type="ARBA" id="ARBA00004906"/>
    </source>
</evidence>
<feature type="coiled-coil region" evidence="17">
    <location>
        <begin position="257"/>
        <end position="334"/>
    </location>
</feature>
<dbReference type="InterPro" id="IPR006574">
    <property type="entry name" value="PRY"/>
</dbReference>
<proteinExistence type="predicted"/>
<evidence type="ECO:0000256" key="8">
    <source>
        <dbReference type="ARBA" id="ARBA00022588"/>
    </source>
</evidence>
<dbReference type="FunFam" id="2.60.120.920:FF:000045">
    <property type="entry name" value="E3 ubiquitin/ISG15 ligase TRIM25"/>
    <property type="match status" value="1"/>
</dbReference>
<dbReference type="Gene3D" id="3.30.160.60">
    <property type="entry name" value="Classic Zinc Finger"/>
    <property type="match status" value="1"/>
</dbReference>
<dbReference type="Proteomes" id="UP000269945">
    <property type="component" value="Unassembled WGS sequence"/>
</dbReference>
<sequence>APRAPRPPRDFLEARGARPSRRSVSFPCGPPVVVCGSRDRSSSASRPVPRSAMAELVPLAEELSCSICLEPFKEPVTTPCGHNFCASYHARPQLRKNTVLCAVVEQFLQAEEARATPPPSDHWKLPTRAAAPSPAGPVACDHCLKEAAVKTCLVCMASFCQEHLQPHLDSPAFRDHQLQPPVQDLMRRKCPRHNRLRELFCPQHDECICHICLVEHKACSPVPLSQASADLETKLKHKLTIIYSQINGASRALEDVRARQHDVREATNRRMEQLRQEYMEVKALIDAAEATSTRKIKEEEKRVNTKFDNIYQILLKKKSEIQNLKEEVELALTKGDEFEFLEKGLKLQGVSTKPVYVPKVELNQELIRGVCQGTSDLKDELKRYIRQSQDKKPEEPTGLGNPGEHGPAPTHKPTHSAKKPAKEEKKPKKPPSASASKMPTFGPPATKMPTFGAQGEFLDLEGVGKAPPAQPNAAAIKAKVLETFLAKSRPELLEYAIKFSLDYNTAHNKVALSENYTVASVAESPLNYQPHPKRFMYCSQVLGLHCYKKGIHYWEVELQKNNFCGVGVCYGSMPRQGPESRLGRNGASWCVEWFNTKISAWHNNVEKTLPSTKATRVGVLLNCDHGFVIFFAVSDKVHLMYKFKVDFTEALYPAFWVFSAGAMLSICSYKESAAAACSSPGDVA</sequence>